<keyword evidence="1" id="KW-0812">Transmembrane</keyword>
<dbReference type="Proteomes" id="UP000255529">
    <property type="component" value="Unassembled WGS sequence"/>
</dbReference>
<reference evidence="2 3" key="1">
    <citation type="submission" date="2018-06" db="EMBL/GenBank/DDBJ databases">
        <authorList>
            <consortium name="Pathogen Informatics"/>
            <person name="Doyle S."/>
        </authorList>
    </citation>
    <scope>NUCLEOTIDE SEQUENCE [LARGE SCALE GENOMIC DNA]</scope>
    <source>
        <strain evidence="2 3">NCTC11544</strain>
    </source>
</reference>
<accession>A0A379YBD7</accession>
<dbReference type="AlphaFoldDB" id="A0A379YBD7"/>
<feature type="transmembrane region" description="Helical" evidence="1">
    <location>
        <begin position="12"/>
        <end position="32"/>
    </location>
</feature>
<evidence type="ECO:0000313" key="2">
    <source>
        <dbReference type="EMBL" id="SUI43101.1"/>
    </source>
</evidence>
<dbReference type="RefSeq" id="WP_115182645.1">
    <property type="nucleotide sequence ID" value="NZ_CAMKUF010000001.1"/>
</dbReference>
<evidence type="ECO:0000313" key="3">
    <source>
        <dbReference type="Proteomes" id="UP000255529"/>
    </source>
</evidence>
<dbReference type="EMBL" id="UGYN01000002">
    <property type="protein sequence ID" value="SUI43101.1"/>
    <property type="molecule type" value="Genomic_DNA"/>
</dbReference>
<name>A0A379YBD7_9GAMM</name>
<keyword evidence="1" id="KW-0472">Membrane</keyword>
<evidence type="ECO:0000256" key="1">
    <source>
        <dbReference type="SAM" id="Phobius"/>
    </source>
</evidence>
<proteinExistence type="predicted"/>
<organism evidence="2 3">
    <name type="scientific">Serratia quinivorans</name>
    <dbReference type="NCBI Taxonomy" id="137545"/>
    <lineage>
        <taxon>Bacteria</taxon>
        <taxon>Pseudomonadati</taxon>
        <taxon>Pseudomonadota</taxon>
        <taxon>Gammaproteobacteria</taxon>
        <taxon>Enterobacterales</taxon>
        <taxon>Yersiniaceae</taxon>
        <taxon>Serratia</taxon>
    </lineage>
</organism>
<gene>
    <name evidence="2" type="ORF">NCTC11544_00079</name>
</gene>
<keyword evidence="1" id="KW-1133">Transmembrane helix</keyword>
<sequence>MTSDKFNRRVKLCQLVISVAMPLAIGFAGYFIQLRIGETQTHQTVLKEVSSKLADRRLVIYDQIKHPLNDIYCYIEEVGDWECLSAPKIRQIRRNLNNIMYSNRAIWSPETFHLYINYIDNVAFDINHDNDCARIRAELSPERRIHESGEDVEKLLTGEQNPQHQDVYRCLNESLAKDLSLTDVLM</sequence>
<protein>
    <submittedName>
        <fullName evidence="2">Uncharacterized protein</fullName>
    </submittedName>
</protein>